<accession>A0A2S8FAS7</accession>
<evidence type="ECO:0000313" key="2">
    <source>
        <dbReference type="Proteomes" id="UP000239388"/>
    </source>
</evidence>
<organism evidence="1 2">
    <name type="scientific">Blastopirellula marina</name>
    <dbReference type="NCBI Taxonomy" id="124"/>
    <lineage>
        <taxon>Bacteria</taxon>
        <taxon>Pseudomonadati</taxon>
        <taxon>Planctomycetota</taxon>
        <taxon>Planctomycetia</taxon>
        <taxon>Pirellulales</taxon>
        <taxon>Pirellulaceae</taxon>
        <taxon>Blastopirellula</taxon>
    </lineage>
</organism>
<sequence length="76" mass="8765">MATIAPELRHVKTYQLASFLVGQRGAIVDAPQNRYRGADVFRVIQRKSNLLGRSLLLRLRKYEWNLAYLANYAELS</sequence>
<dbReference type="RefSeq" id="WP_105357728.1">
    <property type="nucleotide sequence ID" value="NZ_PUIB01000023.1"/>
</dbReference>
<name>A0A2S8FAS7_9BACT</name>
<proteinExistence type="predicted"/>
<evidence type="ECO:0000313" key="1">
    <source>
        <dbReference type="EMBL" id="PQO29034.1"/>
    </source>
</evidence>
<reference evidence="1 2" key="1">
    <citation type="submission" date="2018-02" db="EMBL/GenBank/DDBJ databases">
        <title>Comparative genomes isolates from brazilian mangrove.</title>
        <authorList>
            <person name="Araujo J.E."/>
            <person name="Taketani R.G."/>
            <person name="Silva M.C.P."/>
            <person name="Loureco M.V."/>
            <person name="Andreote F.D."/>
        </authorList>
    </citation>
    <scope>NUCLEOTIDE SEQUENCE [LARGE SCALE GENOMIC DNA]</scope>
    <source>
        <strain evidence="1 2">NAP PRIS-MGV</strain>
    </source>
</reference>
<comment type="caution">
    <text evidence="1">The sequence shown here is derived from an EMBL/GenBank/DDBJ whole genome shotgun (WGS) entry which is preliminary data.</text>
</comment>
<dbReference type="AlphaFoldDB" id="A0A2S8FAS7"/>
<dbReference type="EMBL" id="PUIB01000023">
    <property type="protein sequence ID" value="PQO29034.1"/>
    <property type="molecule type" value="Genomic_DNA"/>
</dbReference>
<gene>
    <name evidence="1" type="ORF">C5Y98_22780</name>
</gene>
<protein>
    <submittedName>
        <fullName evidence="1">Uncharacterized protein</fullName>
    </submittedName>
</protein>
<dbReference type="Proteomes" id="UP000239388">
    <property type="component" value="Unassembled WGS sequence"/>
</dbReference>